<keyword evidence="1" id="KW-0472">Membrane</keyword>
<evidence type="ECO:0000256" key="1">
    <source>
        <dbReference type="SAM" id="Phobius"/>
    </source>
</evidence>
<dbReference type="RefSeq" id="WP_148623272.1">
    <property type="nucleotide sequence ID" value="NZ_SDGZ01000023.1"/>
</dbReference>
<dbReference type="AlphaFoldDB" id="A0A6C2C260"/>
<comment type="caution">
    <text evidence="2">The sequence shown here is derived from an EMBL/GenBank/DDBJ whole genome shotgun (WGS) entry which is preliminary data.</text>
</comment>
<feature type="transmembrane region" description="Helical" evidence="1">
    <location>
        <begin position="85"/>
        <end position="105"/>
    </location>
</feature>
<feature type="transmembrane region" description="Helical" evidence="1">
    <location>
        <begin position="9"/>
        <end position="29"/>
    </location>
</feature>
<dbReference type="Pfam" id="PF11391">
    <property type="entry name" value="DUF2798"/>
    <property type="match status" value="2"/>
</dbReference>
<proteinExistence type="predicted"/>
<dbReference type="OrthoDB" id="7062363at2"/>
<feature type="transmembrane region" description="Helical" evidence="1">
    <location>
        <begin position="125"/>
        <end position="143"/>
    </location>
</feature>
<dbReference type="Proteomes" id="UP000371977">
    <property type="component" value="Unassembled WGS sequence"/>
</dbReference>
<keyword evidence="1" id="KW-1133">Transmembrane helix</keyword>
<evidence type="ECO:0000313" key="2">
    <source>
        <dbReference type="EMBL" id="TYC48140.1"/>
    </source>
</evidence>
<keyword evidence="1" id="KW-0812">Transmembrane</keyword>
<organism evidence="2 3">
    <name type="scientific">Weissella muntiaci</name>
    <dbReference type="NCBI Taxonomy" id="2508881"/>
    <lineage>
        <taxon>Bacteria</taxon>
        <taxon>Bacillati</taxon>
        <taxon>Bacillota</taxon>
        <taxon>Bacilli</taxon>
        <taxon>Lactobacillales</taxon>
        <taxon>Lactobacillaceae</taxon>
        <taxon>Weissella</taxon>
    </lineage>
</organism>
<protein>
    <submittedName>
        <fullName evidence="2">DUF2798 domain-containing protein</fullName>
    </submittedName>
</protein>
<reference evidence="2 3" key="1">
    <citation type="submission" date="2019-01" db="EMBL/GenBank/DDBJ databases">
        <title>Weissella sp. nov., a novel lactic acid bacterium isolated from animal feces.</title>
        <authorList>
            <person name="Wang L.-T."/>
        </authorList>
    </citation>
    <scope>NUCLEOTIDE SEQUENCE [LARGE SCALE GENOMIC DNA]</scope>
    <source>
        <strain evidence="2 3">8H-2</strain>
    </source>
</reference>
<sequence length="153" mass="16797">MPENFKEEIYFTALMAGLMVLGMTLYNVVLHNGLSTASLLDGLAGYPLALLVAVVLDMLIVGPIVKKSVIGYIERKQLKDVKIQVIGLTISLFMVLGMVSFMSVFGMIMSPLQSSNLFAGYAHTWMFNVIVALPLQLLLVGPFSRKMLAIIQK</sequence>
<evidence type="ECO:0000313" key="3">
    <source>
        <dbReference type="Proteomes" id="UP000371977"/>
    </source>
</evidence>
<feature type="transmembrane region" description="Helical" evidence="1">
    <location>
        <begin position="44"/>
        <end position="65"/>
    </location>
</feature>
<dbReference type="InterPro" id="IPR021529">
    <property type="entry name" value="DUF2798"/>
</dbReference>
<gene>
    <name evidence="2" type="ORF">ESZ50_09165</name>
</gene>
<keyword evidence="3" id="KW-1185">Reference proteome</keyword>
<dbReference type="EMBL" id="SDGZ01000023">
    <property type="protein sequence ID" value="TYC48140.1"/>
    <property type="molecule type" value="Genomic_DNA"/>
</dbReference>
<accession>A0A6C2C260</accession>
<name>A0A6C2C260_9LACO</name>